<keyword evidence="2 4" id="KW-0853">WD repeat</keyword>
<dbReference type="GO" id="GO:0032040">
    <property type="term" value="C:small-subunit processome"/>
    <property type="evidence" value="ECO:0007669"/>
    <property type="project" value="TreeGrafter"/>
</dbReference>
<evidence type="ECO:0000259" key="6">
    <source>
        <dbReference type="Pfam" id="PF04003"/>
    </source>
</evidence>
<evidence type="ECO:0000256" key="3">
    <source>
        <dbReference type="ARBA" id="ARBA00022737"/>
    </source>
</evidence>
<comment type="caution">
    <text evidence="7">The sequence shown here is derived from an EMBL/GenBank/DDBJ whole genome shotgun (WGS) entry which is preliminary data.</text>
</comment>
<reference evidence="7" key="1">
    <citation type="submission" date="2020-11" db="EMBL/GenBank/DDBJ databases">
        <title>Chlorella ohadii genome sequencing and assembly.</title>
        <authorList>
            <person name="Murik O."/>
            <person name="Treves H."/>
            <person name="Kedem I."/>
            <person name="Shotland Y."/>
            <person name="Kaplan A."/>
        </authorList>
    </citation>
    <scope>NUCLEOTIDE SEQUENCE</scope>
    <source>
        <strain evidence="7">1</strain>
    </source>
</reference>
<dbReference type="SMART" id="SM00320">
    <property type="entry name" value="WD40"/>
    <property type="match status" value="11"/>
</dbReference>
<feature type="repeat" description="WD" evidence="4">
    <location>
        <begin position="558"/>
        <end position="599"/>
    </location>
</feature>
<dbReference type="Pfam" id="PF04003">
    <property type="entry name" value="Utp12"/>
    <property type="match status" value="1"/>
</dbReference>
<proteinExistence type="inferred from homology"/>
<feature type="compositionally biased region" description="Low complexity" evidence="5">
    <location>
        <begin position="293"/>
        <end position="316"/>
    </location>
</feature>
<dbReference type="InterPro" id="IPR019775">
    <property type="entry name" value="WD40_repeat_CS"/>
</dbReference>
<sequence>MDYRFAALLGAPYRGGNLLIHDNELLTPVGNRVTQINLTESCSSTLPFENGRQIRTIAVSPDGRLLLSIDDEGRALVVNRRRRALLHHFSFKGPVRAAKWSPDGRYLAAAVGRLLQVWKSPGLEKSVAPMELHRTFGQCHSDITTVDWSADSQWLVVGGKDLSARVFSLNPIEGYRPPTLAGHREPIVAVHFTSAKLQESAGLIGKETPHVYTVSKDGALHAWTYHKPDEAAEAAAAAEQEAEEAAEGRKRRRTDGEDEEDGSSEEGGGSGSGSEEDEEGGSSSSGEDDASLGDEGQQQEGQRQQAAAQPPAAPEQSRTFAGGHWKLTEKHYFNQRGAKLSAAAFQGAVGLLAVGFSNGIFELLQLPDLTTVHTLSIGREKLSSMVFNATGDWIAVGSAKLGQLLVWEWRSETYVLKQQGHYYDVAASAYSPDGAYLVTGADDAKVKVWTLSNGFCFVTFADHQAPVTAVQFLPSCIPHLLPSPFHSGHAVLSASLDGTVRAFDLVRYRNFRTLTTPNPVQFVSLACDPAGEVVCAGSKDSFQIFVWSLKTGRLLDVLAAHEGPVIALGFCPGAPLLASASWDRTVRTWDVFNGKGAVEALQHQHDVLALAWRPDGKQLASSTLDGQIYFWDPHEAVLQGTIAGRRDIAGGRLRSDRRTADNTSSGRCFTSLAFSADGSFLLAGGSSKYVCLYDVAERVMLRRFQISHNKSLDGVLDQLNSKYMTDAGPLDQIQDEDSDSDDLLPPTLAGGAAGESGLPGTGAWSLQPQLATAVLPMPMHACVPFNGSLICLPPAGAAVQAGQRAPVIRTRHVSLSPTGRSWAAATTEGLLLYSVDESLVFDPTDLAEDVTPAAALKALGQGAHLKALLMAMRLNDPKLVQHVVLSTPRAQVPLVVNQLPPAVVPQLLTALGELLPATPHIEYLLSWAKAICLRHGAAIQAGSGAAALPALRSLQKALTRLHEDLAATCEANQYALEYITTAGQDAEQQRDEEEQQRQQRRQQQANGISGAAANGRQQEEEDSEMEDASEEDASEPSSAEDDEEDLDE</sequence>
<feature type="compositionally biased region" description="Acidic residues" evidence="5">
    <location>
        <begin position="733"/>
        <end position="742"/>
    </location>
</feature>
<dbReference type="CDD" id="cd00200">
    <property type="entry name" value="WD40"/>
    <property type="match status" value="1"/>
</dbReference>
<feature type="repeat" description="WD" evidence="4">
    <location>
        <begin position="600"/>
        <end position="632"/>
    </location>
</feature>
<protein>
    <recommendedName>
        <fullName evidence="6">Small-subunit processome Utp12 domain-containing protein</fullName>
    </recommendedName>
</protein>
<organism evidence="7 8">
    <name type="scientific">Chlorella ohadii</name>
    <dbReference type="NCBI Taxonomy" id="2649997"/>
    <lineage>
        <taxon>Eukaryota</taxon>
        <taxon>Viridiplantae</taxon>
        <taxon>Chlorophyta</taxon>
        <taxon>core chlorophytes</taxon>
        <taxon>Trebouxiophyceae</taxon>
        <taxon>Chlorellales</taxon>
        <taxon>Chlorellaceae</taxon>
        <taxon>Chlorella clade</taxon>
        <taxon>Chlorella</taxon>
    </lineage>
</organism>
<dbReference type="PROSITE" id="PS50294">
    <property type="entry name" value="WD_REPEATS_REGION"/>
    <property type="match status" value="3"/>
</dbReference>
<dbReference type="InterPro" id="IPR011044">
    <property type="entry name" value="Quino_amine_DH_bsu"/>
</dbReference>
<dbReference type="SUPFAM" id="SSF82171">
    <property type="entry name" value="DPP6 N-terminal domain-like"/>
    <property type="match status" value="1"/>
</dbReference>
<comment type="similarity">
    <text evidence="1">Belongs to the WD repeat PWP2 family.</text>
</comment>
<dbReference type="GO" id="GO:0034388">
    <property type="term" value="C:Pwp2p-containing subcomplex of 90S preribosome"/>
    <property type="evidence" value="ECO:0007669"/>
    <property type="project" value="TreeGrafter"/>
</dbReference>
<evidence type="ECO:0000256" key="2">
    <source>
        <dbReference type="ARBA" id="ARBA00022574"/>
    </source>
</evidence>
<dbReference type="PROSITE" id="PS50082">
    <property type="entry name" value="WD_REPEATS_2"/>
    <property type="match status" value="3"/>
</dbReference>
<feature type="region of interest" description="Disordered" evidence="5">
    <location>
        <begin position="231"/>
        <end position="318"/>
    </location>
</feature>
<accession>A0AAD5DQN5</accession>
<dbReference type="InterPro" id="IPR001680">
    <property type="entry name" value="WD40_rpt"/>
</dbReference>
<dbReference type="PANTHER" id="PTHR19858">
    <property type="entry name" value="WD40 REPEAT PROTEIN"/>
    <property type="match status" value="1"/>
</dbReference>
<name>A0AAD5DQN5_9CHLO</name>
<dbReference type="Pfam" id="PF00400">
    <property type="entry name" value="WD40"/>
    <property type="match status" value="6"/>
</dbReference>
<feature type="compositionally biased region" description="Acidic residues" evidence="5">
    <location>
        <begin position="274"/>
        <end position="292"/>
    </location>
</feature>
<gene>
    <name evidence="7" type="ORF">COHA_004949</name>
</gene>
<dbReference type="SUPFAM" id="SSF50978">
    <property type="entry name" value="WD40 repeat-like"/>
    <property type="match status" value="1"/>
</dbReference>
<dbReference type="PROSITE" id="PS00678">
    <property type="entry name" value="WD_REPEATS_1"/>
    <property type="match status" value="1"/>
</dbReference>
<evidence type="ECO:0000256" key="1">
    <source>
        <dbReference type="ARBA" id="ARBA00010226"/>
    </source>
</evidence>
<dbReference type="InterPro" id="IPR007148">
    <property type="entry name" value="SSU_processome_Utp12"/>
</dbReference>
<dbReference type="InterPro" id="IPR027145">
    <property type="entry name" value="PWP2"/>
</dbReference>
<dbReference type="SUPFAM" id="SSF50969">
    <property type="entry name" value="YVTN repeat-like/Quinoprotein amine dehydrogenase"/>
    <property type="match status" value="1"/>
</dbReference>
<dbReference type="AlphaFoldDB" id="A0AAD5DQN5"/>
<feature type="region of interest" description="Disordered" evidence="5">
    <location>
        <begin position="728"/>
        <end position="752"/>
    </location>
</feature>
<dbReference type="GO" id="GO:0000028">
    <property type="term" value="P:ribosomal small subunit assembly"/>
    <property type="evidence" value="ECO:0007669"/>
    <property type="project" value="TreeGrafter"/>
</dbReference>
<dbReference type="Gene3D" id="2.130.10.10">
    <property type="entry name" value="YVTN repeat-like/Quinoprotein amine dehydrogenase"/>
    <property type="match status" value="3"/>
</dbReference>
<feature type="compositionally biased region" description="Acidic residues" evidence="5">
    <location>
        <begin position="1019"/>
        <end position="1048"/>
    </location>
</feature>
<dbReference type="GO" id="GO:0000462">
    <property type="term" value="P:maturation of SSU-rRNA from tricistronic rRNA transcript (SSU-rRNA, 5.8S rRNA, LSU-rRNA)"/>
    <property type="evidence" value="ECO:0007669"/>
    <property type="project" value="TreeGrafter"/>
</dbReference>
<dbReference type="InterPro" id="IPR036322">
    <property type="entry name" value="WD40_repeat_dom_sf"/>
</dbReference>
<feature type="domain" description="Small-subunit processome Utp12" evidence="6">
    <location>
        <begin position="875"/>
        <end position="980"/>
    </location>
</feature>
<dbReference type="PANTHER" id="PTHR19858:SF0">
    <property type="entry name" value="PERIODIC TRYPTOPHAN PROTEIN 2 HOMOLOG"/>
    <property type="match status" value="1"/>
</dbReference>
<feature type="repeat" description="WD" evidence="4">
    <location>
        <begin position="418"/>
        <end position="459"/>
    </location>
</feature>
<keyword evidence="8" id="KW-1185">Reference proteome</keyword>
<evidence type="ECO:0000256" key="5">
    <source>
        <dbReference type="SAM" id="MobiDB-lite"/>
    </source>
</evidence>
<evidence type="ECO:0000313" key="8">
    <source>
        <dbReference type="Proteomes" id="UP001205105"/>
    </source>
</evidence>
<dbReference type="InterPro" id="IPR015943">
    <property type="entry name" value="WD40/YVTN_repeat-like_dom_sf"/>
</dbReference>
<feature type="region of interest" description="Disordered" evidence="5">
    <location>
        <begin position="984"/>
        <end position="1048"/>
    </location>
</feature>
<dbReference type="Proteomes" id="UP001205105">
    <property type="component" value="Unassembled WGS sequence"/>
</dbReference>
<keyword evidence="3" id="KW-0677">Repeat</keyword>
<evidence type="ECO:0000256" key="4">
    <source>
        <dbReference type="PROSITE-ProRule" id="PRU00221"/>
    </source>
</evidence>
<evidence type="ECO:0000313" key="7">
    <source>
        <dbReference type="EMBL" id="KAI7841331.1"/>
    </source>
</evidence>
<dbReference type="EMBL" id="JADXDR010000064">
    <property type="protein sequence ID" value="KAI7841331.1"/>
    <property type="molecule type" value="Genomic_DNA"/>
</dbReference>